<protein>
    <submittedName>
        <fullName evidence="1">Uncharacterized protein</fullName>
    </submittedName>
</protein>
<gene>
    <name evidence="1" type="ORF">JI435_413650</name>
</gene>
<dbReference type="EMBL" id="CP069032">
    <property type="protein sequence ID" value="QRC99612.1"/>
    <property type="molecule type" value="Genomic_DNA"/>
</dbReference>
<dbReference type="VEuPathDB" id="FungiDB:JI435_413650"/>
<evidence type="ECO:0000313" key="2">
    <source>
        <dbReference type="Proteomes" id="UP000663193"/>
    </source>
</evidence>
<name>A0A7U2I502_PHANO</name>
<reference evidence="2" key="1">
    <citation type="journal article" date="2021" name="BMC Genomics">
        <title>Chromosome-level genome assembly and manually-curated proteome of model necrotroph Parastagonospora nodorum Sn15 reveals a genome-wide trove of candidate effector homologs, and redundancy of virulence-related functions within an accessory chromosome.</title>
        <authorList>
            <person name="Bertazzoni S."/>
            <person name="Jones D.A.B."/>
            <person name="Phan H.T."/>
            <person name="Tan K.-C."/>
            <person name="Hane J.K."/>
        </authorList>
    </citation>
    <scope>NUCLEOTIDE SEQUENCE [LARGE SCALE GENOMIC DNA]</scope>
    <source>
        <strain evidence="2">SN15 / ATCC MYA-4574 / FGSC 10173)</strain>
    </source>
</reference>
<evidence type="ECO:0000313" key="1">
    <source>
        <dbReference type="EMBL" id="QRC99612.1"/>
    </source>
</evidence>
<sequence>MPRCTPPRRRRQFHSSHASTLRCPPVEEILSLRQGCYSFACSIGQCQTFSMSNDDRRPDKVCGMRFRQHHAILWGPECGVIKAWCISARDYPTSLNLTDVVLPDRIFLHV</sequence>
<organism evidence="1 2">
    <name type="scientific">Phaeosphaeria nodorum (strain SN15 / ATCC MYA-4574 / FGSC 10173)</name>
    <name type="common">Glume blotch fungus</name>
    <name type="synonym">Parastagonospora nodorum</name>
    <dbReference type="NCBI Taxonomy" id="321614"/>
    <lineage>
        <taxon>Eukaryota</taxon>
        <taxon>Fungi</taxon>
        <taxon>Dikarya</taxon>
        <taxon>Ascomycota</taxon>
        <taxon>Pezizomycotina</taxon>
        <taxon>Dothideomycetes</taxon>
        <taxon>Pleosporomycetidae</taxon>
        <taxon>Pleosporales</taxon>
        <taxon>Pleosporineae</taxon>
        <taxon>Phaeosphaeriaceae</taxon>
        <taxon>Parastagonospora</taxon>
    </lineage>
</organism>
<proteinExistence type="predicted"/>
<keyword evidence="2" id="KW-1185">Reference proteome</keyword>
<dbReference type="Proteomes" id="UP000663193">
    <property type="component" value="Chromosome 10"/>
</dbReference>
<accession>A0A7U2I502</accession>
<dbReference type="AlphaFoldDB" id="A0A7U2I502"/>